<evidence type="ECO:0008006" key="9">
    <source>
        <dbReference type="Google" id="ProtNLM"/>
    </source>
</evidence>
<feature type="region of interest" description="Disordered" evidence="5">
    <location>
        <begin position="138"/>
        <end position="182"/>
    </location>
</feature>
<accession>A0A319CA22</accession>
<dbReference type="VEuPathDB" id="FungiDB:BO82DRAFT_365564"/>
<dbReference type="Proteomes" id="UP000248340">
    <property type="component" value="Unassembled WGS sequence"/>
</dbReference>
<keyword evidence="8" id="KW-1185">Reference proteome</keyword>
<organism evidence="7 8">
    <name type="scientific">Aspergillus uvarum CBS 121591</name>
    <dbReference type="NCBI Taxonomy" id="1448315"/>
    <lineage>
        <taxon>Eukaryota</taxon>
        <taxon>Fungi</taxon>
        <taxon>Dikarya</taxon>
        <taxon>Ascomycota</taxon>
        <taxon>Pezizomycotina</taxon>
        <taxon>Eurotiomycetes</taxon>
        <taxon>Eurotiomycetidae</taxon>
        <taxon>Eurotiales</taxon>
        <taxon>Aspergillaceae</taxon>
        <taxon>Aspergillus</taxon>
        <taxon>Aspergillus subgen. Circumdati</taxon>
    </lineage>
</organism>
<evidence type="ECO:0000256" key="4">
    <source>
        <dbReference type="ARBA" id="ARBA00023136"/>
    </source>
</evidence>
<evidence type="ECO:0000256" key="3">
    <source>
        <dbReference type="ARBA" id="ARBA00022989"/>
    </source>
</evidence>
<sequence length="254" mass="26740">MSTQGYTDCVPGTFYGLENKEVNPGDILQLRWGAIDNGDTPLNISLGRAGGTLIDEITVGAKFTTTSSLYQLVVNETANCTLEQYTWAIPSDFNTTNPQYQIGLFNATAKLGTYGVELYGWISWSDYFYVREKGTATTTTTTSSTTATSTGSAQSTGAATSGLSSTTSSPASSHSSSSSSSSVGIGVGVGVGVGAAAVIGALAFFFLRRRKKRQRAPMPTQETSEVAGSPLYELPAPAKKQPVQEGTQMYELQG</sequence>
<dbReference type="AlphaFoldDB" id="A0A319CA22"/>
<dbReference type="OrthoDB" id="4356293at2759"/>
<evidence type="ECO:0000256" key="1">
    <source>
        <dbReference type="ARBA" id="ARBA00004167"/>
    </source>
</evidence>
<dbReference type="GO" id="GO:0016020">
    <property type="term" value="C:membrane"/>
    <property type="evidence" value="ECO:0007669"/>
    <property type="project" value="UniProtKB-SubCell"/>
</dbReference>
<dbReference type="GO" id="GO:0071944">
    <property type="term" value="C:cell periphery"/>
    <property type="evidence" value="ECO:0007669"/>
    <property type="project" value="UniProtKB-ARBA"/>
</dbReference>
<keyword evidence="2 6" id="KW-0812">Transmembrane</keyword>
<keyword evidence="3 6" id="KW-1133">Transmembrane helix</keyword>
<keyword evidence="4 6" id="KW-0472">Membrane</keyword>
<feature type="region of interest" description="Disordered" evidence="5">
    <location>
        <begin position="214"/>
        <end position="254"/>
    </location>
</feature>
<name>A0A319CA22_9EURO</name>
<reference evidence="7 8" key="1">
    <citation type="submission" date="2016-12" db="EMBL/GenBank/DDBJ databases">
        <title>The genomes of Aspergillus section Nigri reveals drivers in fungal speciation.</title>
        <authorList>
            <consortium name="DOE Joint Genome Institute"/>
            <person name="Vesth T.C."/>
            <person name="Nybo J."/>
            <person name="Theobald S."/>
            <person name="Brandl J."/>
            <person name="Frisvad J.C."/>
            <person name="Nielsen K.F."/>
            <person name="Lyhne E.K."/>
            <person name="Kogle M.E."/>
            <person name="Kuo A."/>
            <person name="Riley R."/>
            <person name="Clum A."/>
            <person name="Nolan M."/>
            <person name="Lipzen A."/>
            <person name="Salamov A."/>
            <person name="Henrissat B."/>
            <person name="Wiebenga A."/>
            <person name="De Vries R.P."/>
            <person name="Grigoriev I.V."/>
            <person name="Mortensen U.H."/>
            <person name="Andersen M.R."/>
            <person name="Baker S.E."/>
        </authorList>
    </citation>
    <scope>NUCLEOTIDE SEQUENCE [LARGE SCALE GENOMIC DNA]</scope>
    <source>
        <strain evidence="7 8">CBS 121591</strain>
    </source>
</reference>
<protein>
    <recommendedName>
        <fullName evidence="9">Mid2 domain-containing protein</fullName>
    </recommendedName>
</protein>
<feature type="transmembrane region" description="Helical" evidence="6">
    <location>
        <begin position="183"/>
        <end position="207"/>
    </location>
</feature>
<dbReference type="STRING" id="1448315.A0A319CA22"/>
<evidence type="ECO:0000313" key="8">
    <source>
        <dbReference type="Proteomes" id="UP000248340"/>
    </source>
</evidence>
<evidence type="ECO:0000256" key="5">
    <source>
        <dbReference type="SAM" id="MobiDB-lite"/>
    </source>
</evidence>
<dbReference type="PANTHER" id="PTHR15549">
    <property type="entry name" value="PAIRED IMMUNOGLOBULIN-LIKE TYPE 2 RECEPTOR"/>
    <property type="match status" value="1"/>
</dbReference>
<gene>
    <name evidence="7" type="ORF">BO82DRAFT_365564</name>
</gene>
<dbReference type="EMBL" id="KZ821706">
    <property type="protein sequence ID" value="PYH80869.1"/>
    <property type="molecule type" value="Genomic_DNA"/>
</dbReference>
<dbReference type="InterPro" id="IPR051694">
    <property type="entry name" value="Immunoregulatory_rcpt-like"/>
</dbReference>
<evidence type="ECO:0000256" key="2">
    <source>
        <dbReference type="ARBA" id="ARBA00022692"/>
    </source>
</evidence>
<evidence type="ECO:0000313" key="7">
    <source>
        <dbReference type="EMBL" id="PYH80869.1"/>
    </source>
</evidence>
<dbReference type="RefSeq" id="XP_025491069.1">
    <property type="nucleotide sequence ID" value="XM_025637007.1"/>
</dbReference>
<proteinExistence type="predicted"/>
<dbReference type="GeneID" id="37139748"/>
<comment type="subcellular location">
    <subcellularLocation>
        <location evidence="1">Membrane</location>
        <topology evidence="1">Single-pass membrane protein</topology>
    </subcellularLocation>
</comment>
<evidence type="ECO:0000256" key="6">
    <source>
        <dbReference type="SAM" id="Phobius"/>
    </source>
</evidence>